<name>A0A916JIP9_9FLAO</name>
<dbReference type="Pfam" id="PF00291">
    <property type="entry name" value="PALP"/>
    <property type="match status" value="1"/>
</dbReference>
<dbReference type="PIRSF" id="PIRSF006278">
    <property type="entry name" value="ACCD_DCysDesulf"/>
    <property type="match status" value="1"/>
</dbReference>
<comment type="cofactor">
    <cofactor evidence="1">
        <name>pyridoxal 5'-phosphate</name>
        <dbReference type="ChEBI" id="CHEBI:597326"/>
    </cofactor>
</comment>
<evidence type="ECO:0000256" key="3">
    <source>
        <dbReference type="ARBA" id="ARBA00022898"/>
    </source>
</evidence>
<dbReference type="SUPFAM" id="SSF53686">
    <property type="entry name" value="Tryptophan synthase beta subunit-like PLP-dependent enzymes"/>
    <property type="match status" value="1"/>
</dbReference>
<evidence type="ECO:0000256" key="5">
    <source>
        <dbReference type="PIRSR" id="PIRSR006278-2"/>
    </source>
</evidence>
<dbReference type="RefSeq" id="WP_258540496.1">
    <property type="nucleotide sequence ID" value="NZ_OU015584.1"/>
</dbReference>
<dbReference type="KEGG" id="ptan:CRYO30217_00255"/>
<dbReference type="Proteomes" id="UP000683507">
    <property type="component" value="Chromosome"/>
</dbReference>
<evidence type="ECO:0000256" key="4">
    <source>
        <dbReference type="PIRSR" id="PIRSR006278-1"/>
    </source>
</evidence>
<dbReference type="PANTHER" id="PTHR43780:SF2">
    <property type="entry name" value="1-AMINOCYCLOPROPANE-1-CARBOXYLATE DEAMINASE-RELATED"/>
    <property type="match status" value="1"/>
</dbReference>
<dbReference type="EMBL" id="OU015584">
    <property type="protein sequence ID" value="CAG5076957.1"/>
    <property type="molecule type" value="Genomic_DNA"/>
</dbReference>
<evidence type="ECO:0000256" key="2">
    <source>
        <dbReference type="ARBA" id="ARBA00008639"/>
    </source>
</evidence>
<dbReference type="PANTHER" id="PTHR43780">
    <property type="entry name" value="1-AMINOCYCLOPROPANE-1-CARBOXYLATE DEAMINASE-RELATED"/>
    <property type="match status" value="1"/>
</dbReference>
<keyword evidence="7" id="KW-0456">Lyase</keyword>
<sequence length="309" mass="35312">MVIPSPLERLPEKLGKPFDVELWIKRDDLIHPVISGNKYRKLKYNLLEVNKNNFNHVLTFGGAHSNHIASTAYLCKQFDLKCTGIIRGEEAKQISPTLKASLEAGMDCQYVSRSEYRNKNTPTYLEALQTKYPSAYIIPEGGANELGIKGCEEIVTECKDLTDFDFITVDCGTGATLAGMVRQLQPHQKAIGVQVLKGQDFISNEVEDFSPNYSDKFEIWTAYHFGGYAKFQPELIQFMRWFYDQTSIKLDPIYTGKQFYAVFDQLKNGFFPKGSRIILTHTGGLQGIEGFEERYGLEIYPNEHRRYKK</sequence>
<keyword evidence="8" id="KW-1185">Reference proteome</keyword>
<evidence type="ECO:0000313" key="7">
    <source>
        <dbReference type="EMBL" id="CAG5076957.1"/>
    </source>
</evidence>
<keyword evidence="3 5" id="KW-0663">Pyridoxal phosphate</keyword>
<dbReference type="EC" id="4.4.1.15" evidence="7"/>
<dbReference type="InterPro" id="IPR036052">
    <property type="entry name" value="TrpB-like_PALP_sf"/>
</dbReference>
<comment type="similarity">
    <text evidence="2">Belongs to the ACC deaminase/D-cysteine desulfhydrase family.</text>
</comment>
<dbReference type="InterPro" id="IPR027278">
    <property type="entry name" value="ACCD_DCysDesulf"/>
</dbReference>
<reference evidence="7" key="1">
    <citation type="submission" date="2021-04" db="EMBL/GenBank/DDBJ databases">
        <authorList>
            <person name="Rodrigo-Torres L."/>
            <person name="Arahal R. D."/>
            <person name="Lucena T."/>
        </authorList>
    </citation>
    <scope>NUCLEOTIDE SEQUENCE</scope>
    <source>
        <strain evidence="7">AS29M-1</strain>
    </source>
</reference>
<dbReference type="Gene3D" id="3.40.50.1100">
    <property type="match status" value="2"/>
</dbReference>
<accession>A0A916JIP9</accession>
<organism evidence="7 8">
    <name type="scientific">Parvicella tangerina</name>
    <dbReference type="NCBI Taxonomy" id="2829795"/>
    <lineage>
        <taxon>Bacteria</taxon>
        <taxon>Pseudomonadati</taxon>
        <taxon>Bacteroidota</taxon>
        <taxon>Flavobacteriia</taxon>
        <taxon>Flavobacteriales</taxon>
        <taxon>Parvicellaceae</taxon>
        <taxon>Parvicella</taxon>
    </lineage>
</organism>
<dbReference type="InterPro" id="IPR001926">
    <property type="entry name" value="TrpB-like_PALP"/>
</dbReference>
<feature type="active site" description="Nucleophile" evidence="4">
    <location>
        <position position="65"/>
    </location>
</feature>
<proteinExistence type="inferred from homology"/>
<feature type="domain" description="Tryptophan synthase beta chain-like PALP" evidence="6">
    <location>
        <begin position="4"/>
        <end position="283"/>
    </location>
</feature>
<dbReference type="GO" id="GO:0019148">
    <property type="term" value="F:D-cysteine desulfhydrase activity"/>
    <property type="evidence" value="ECO:0007669"/>
    <property type="project" value="UniProtKB-EC"/>
</dbReference>
<dbReference type="AlphaFoldDB" id="A0A916JIP9"/>
<evidence type="ECO:0000259" key="6">
    <source>
        <dbReference type="Pfam" id="PF00291"/>
    </source>
</evidence>
<protein>
    <submittedName>
        <fullName evidence="7">D-cysteine desulfhydrase</fullName>
        <ecNumber evidence="7">4.4.1.15</ecNumber>
    </submittedName>
</protein>
<evidence type="ECO:0000256" key="1">
    <source>
        <dbReference type="ARBA" id="ARBA00001933"/>
    </source>
</evidence>
<feature type="modified residue" description="N6-(pyridoxal phosphate)lysine" evidence="5">
    <location>
        <position position="38"/>
    </location>
</feature>
<evidence type="ECO:0000313" key="8">
    <source>
        <dbReference type="Proteomes" id="UP000683507"/>
    </source>
</evidence>
<gene>
    <name evidence="7" type="primary">dcyD</name>
    <name evidence="7" type="ORF">CRYO30217_00255</name>
</gene>